<dbReference type="Proteomes" id="UP001595998">
    <property type="component" value="Unassembled WGS sequence"/>
</dbReference>
<accession>A0ABV8XSM2</accession>
<sequence length="672" mass="73613">MARLQTPDGRVLPVPLTNLRIASDSVQDPPGGLSAHPDLLRAFLETTELRLDHEREQAENNETLSVAQQGDLIHTVLLGQAALIGLQVFAAHPDRELLELVSDLGATLEPISPLGAAIAGRLPVIRASAGLGWLDGVPLLPQEYPHAVRRVLDRAADQDVELSSAARARLEWAGYRRPALFKDPLHPTRALLKPPATLEATRCARDQELQRLARSSLEGERNAALLLLHVNGRDRLENAPLVEVLDITQVLLLCLHRHHRLASSDAGLTEALLALHESLHQELGAPQLPQTRRFRRQPDRDLQAAAWQARRLLRALRWERLRDPTPLDRQQQDQLWDALNALEKDLTAGVTPEEDEELKARLLLLGLRGLVTTSRAPGMNLPPMVQLATQVSGLDPLWAWEHTQTRGALGVTLAEGLDRLTGCMTLMTLAGTPFWAAHGDEVRSLITRSAGHLFAAIRRAGLRLPEQNFLETHFNRRGVLRALPLSSTELDTVQQAYLTLLRAAAHMISPQSEQPVPEPPLLAAEPELPQPASAVPAGVQPTEDDAAGLSAHVLAVRARLTGQRVVLLGSVPRPDHHAALTRAFGLRELDWIGSDEYAHGHHAHARLTADTALVVLAIRWMGHAHSALRDVARSKGVPYVMHPGGLSPSSVAWQIAQQVSAQLDQRLQRLPG</sequence>
<keyword evidence="2" id="KW-1185">Reference proteome</keyword>
<proteinExistence type="predicted"/>
<evidence type="ECO:0008006" key="3">
    <source>
        <dbReference type="Google" id="ProtNLM"/>
    </source>
</evidence>
<dbReference type="RefSeq" id="WP_380040656.1">
    <property type="nucleotide sequence ID" value="NZ_JBHSEH010000020.1"/>
</dbReference>
<evidence type="ECO:0000313" key="1">
    <source>
        <dbReference type="EMBL" id="MFC4427305.1"/>
    </source>
</evidence>
<evidence type="ECO:0000313" key="2">
    <source>
        <dbReference type="Proteomes" id="UP001595998"/>
    </source>
</evidence>
<name>A0ABV8XSM2_9DEIO</name>
<dbReference type="EMBL" id="JBHSEH010000020">
    <property type="protein sequence ID" value="MFC4427305.1"/>
    <property type="molecule type" value="Genomic_DNA"/>
</dbReference>
<reference evidence="2" key="1">
    <citation type="journal article" date="2019" name="Int. J. Syst. Evol. Microbiol.">
        <title>The Global Catalogue of Microorganisms (GCM) 10K type strain sequencing project: providing services to taxonomists for standard genome sequencing and annotation.</title>
        <authorList>
            <consortium name="The Broad Institute Genomics Platform"/>
            <consortium name="The Broad Institute Genome Sequencing Center for Infectious Disease"/>
            <person name="Wu L."/>
            <person name="Ma J."/>
        </authorList>
    </citation>
    <scope>NUCLEOTIDE SEQUENCE [LARGE SCALE GENOMIC DNA]</scope>
    <source>
        <strain evidence="2">CCUG 56029</strain>
    </source>
</reference>
<comment type="caution">
    <text evidence="1">The sequence shown here is derived from an EMBL/GenBank/DDBJ whole genome shotgun (WGS) entry which is preliminary data.</text>
</comment>
<gene>
    <name evidence="1" type="ORF">ACFOZ9_13900</name>
</gene>
<protein>
    <recommendedName>
        <fullName evidence="3">DUF2325 domain-containing protein</fullName>
    </recommendedName>
</protein>
<organism evidence="1 2">
    <name type="scientific">Deinococcus navajonensis</name>
    <dbReference type="NCBI Taxonomy" id="309884"/>
    <lineage>
        <taxon>Bacteria</taxon>
        <taxon>Thermotogati</taxon>
        <taxon>Deinococcota</taxon>
        <taxon>Deinococci</taxon>
        <taxon>Deinococcales</taxon>
        <taxon>Deinococcaceae</taxon>
        <taxon>Deinococcus</taxon>
    </lineage>
</organism>